<dbReference type="SUPFAM" id="SSF103657">
    <property type="entry name" value="BAR/IMD domain-like"/>
    <property type="match status" value="1"/>
</dbReference>
<dbReference type="Gene3D" id="1.20.900.10">
    <property type="entry name" value="Dbl homology (DH) domain"/>
    <property type="match status" value="2"/>
</dbReference>
<feature type="compositionally biased region" description="Polar residues" evidence="1">
    <location>
        <begin position="58"/>
        <end position="85"/>
    </location>
</feature>
<feature type="region of interest" description="Disordered" evidence="1">
    <location>
        <begin position="1283"/>
        <end position="1321"/>
    </location>
</feature>
<feature type="region of interest" description="Disordered" evidence="1">
    <location>
        <begin position="830"/>
        <end position="877"/>
    </location>
</feature>
<feature type="region of interest" description="Disordered" evidence="1">
    <location>
        <begin position="20"/>
        <end position="787"/>
    </location>
</feature>
<dbReference type="EMBL" id="ULHB01000040">
    <property type="protein sequence ID" value="SYW78342.1"/>
    <property type="molecule type" value="Genomic_DNA"/>
</dbReference>
<dbReference type="GO" id="GO:0035556">
    <property type="term" value="P:intracellular signal transduction"/>
    <property type="evidence" value="ECO:0007669"/>
    <property type="project" value="InterPro"/>
</dbReference>
<feature type="region of interest" description="Disordered" evidence="1">
    <location>
        <begin position="2096"/>
        <end position="2127"/>
    </location>
</feature>
<feature type="compositionally biased region" description="Low complexity" evidence="1">
    <location>
        <begin position="282"/>
        <end position="300"/>
    </location>
</feature>
<evidence type="ECO:0000313" key="4">
    <source>
        <dbReference type="Proteomes" id="UP000658997"/>
    </source>
</evidence>
<dbReference type="InterPro" id="IPR027267">
    <property type="entry name" value="AH/BAR_dom_sf"/>
</dbReference>
<feature type="compositionally biased region" description="Polar residues" evidence="1">
    <location>
        <begin position="1063"/>
        <end position="1073"/>
    </location>
</feature>
<dbReference type="GO" id="GO:0032955">
    <property type="term" value="P:regulation of division septum assembly"/>
    <property type="evidence" value="ECO:0007669"/>
    <property type="project" value="TreeGrafter"/>
</dbReference>
<dbReference type="SUPFAM" id="SSF48065">
    <property type="entry name" value="DBL homology domain (DH-domain)"/>
    <property type="match status" value="1"/>
</dbReference>
<feature type="region of interest" description="Disordered" evidence="1">
    <location>
        <begin position="1144"/>
        <end position="1178"/>
    </location>
</feature>
<reference evidence="3" key="1">
    <citation type="submission" date="2018-08" db="EMBL/GenBank/DDBJ databases">
        <authorList>
            <person name="Guldener U."/>
        </authorList>
    </citation>
    <scope>NUCLEOTIDE SEQUENCE</scope>
    <source>
        <strain evidence="3">UB2</strain>
    </source>
</reference>
<dbReference type="PROSITE" id="PS50010">
    <property type="entry name" value="DH_2"/>
    <property type="match status" value="1"/>
</dbReference>
<feature type="region of interest" description="Disordered" evidence="1">
    <location>
        <begin position="1347"/>
        <end position="1372"/>
    </location>
</feature>
<feature type="compositionally biased region" description="Low complexity" evidence="1">
    <location>
        <begin position="1348"/>
        <end position="1372"/>
    </location>
</feature>
<dbReference type="Pfam" id="PF00621">
    <property type="entry name" value="RhoGEF"/>
    <property type="match status" value="1"/>
</dbReference>
<feature type="compositionally biased region" description="Low complexity" evidence="1">
    <location>
        <begin position="1161"/>
        <end position="1175"/>
    </location>
</feature>
<feature type="region of interest" description="Disordered" evidence="1">
    <location>
        <begin position="898"/>
        <end position="936"/>
    </location>
</feature>
<feature type="compositionally biased region" description="Polar residues" evidence="1">
    <location>
        <begin position="416"/>
        <end position="433"/>
    </location>
</feature>
<keyword evidence="4" id="KW-1185">Reference proteome</keyword>
<evidence type="ECO:0000259" key="2">
    <source>
        <dbReference type="PROSITE" id="PS50010"/>
    </source>
</evidence>
<dbReference type="PANTHER" id="PTHR22834:SF20">
    <property type="entry name" value="SH3 DOMAIN-CONTAINING PROTEIN"/>
    <property type="match status" value="1"/>
</dbReference>
<proteinExistence type="predicted"/>
<feature type="compositionally biased region" description="Low complexity" evidence="1">
    <location>
        <begin position="1421"/>
        <end position="1441"/>
    </location>
</feature>
<feature type="compositionally biased region" description="Polar residues" evidence="1">
    <location>
        <begin position="691"/>
        <end position="704"/>
    </location>
</feature>
<comment type="caution">
    <text evidence="3">The sequence shown here is derived from an EMBL/GenBank/DDBJ whole genome shotgun (WGS) entry which is preliminary data.</text>
</comment>
<dbReference type="Proteomes" id="UP000658997">
    <property type="component" value="Unassembled WGS sequence"/>
</dbReference>
<feature type="compositionally biased region" description="Polar residues" evidence="1">
    <location>
        <begin position="857"/>
        <end position="866"/>
    </location>
</feature>
<feature type="compositionally biased region" description="Polar residues" evidence="1">
    <location>
        <begin position="1026"/>
        <end position="1037"/>
    </location>
</feature>
<feature type="compositionally biased region" description="Low complexity" evidence="1">
    <location>
        <begin position="139"/>
        <end position="151"/>
    </location>
</feature>
<feature type="compositionally biased region" description="Polar residues" evidence="1">
    <location>
        <begin position="254"/>
        <end position="266"/>
    </location>
</feature>
<dbReference type="InterPro" id="IPR035899">
    <property type="entry name" value="DBL_dom_sf"/>
</dbReference>
<feature type="compositionally biased region" description="Polar residues" evidence="1">
    <location>
        <begin position="390"/>
        <end position="400"/>
    </location>
</feature>
<feature type="compositionally biased region" description="Basic and acidic residues" evidence="1">
    <location>
        <begin position="443"/>
        <end position="457"/>
    </location>
</feature>
<dbReference type="InterPro" id="IPR000219">
    <property type="entry name" value="DH_dom"/>
</dbReference>
<feature type="compositionally biased region" description="Polar residues" evidence="1">
    <location>
        <begin position="748"/>
        <end position="764"/>
    </location>
</feature>
<gene>
    <name evidence="3" type="ORF">UBRO2_02534</name>
</gene>
<feature type="compositionally biased region" description="Low complexity" evidence="1">
    <location>
        <begin position="522"/>
        <end position="539"/>
    </location>
</feature>
<dbReference type="InterPro" id="IPR051492">
    <property type="entry name" value="Dynamin-Rho_GEF"/>
</dbReference>
<feature type="compositionally biased region" description="Polar residues" evidence="1">
    <location>
        <begin position="1283"/>
        <end position="1301"/>
    </location>
</feature>
<protein>
    <recommendedName>
        <fullName evidence="2">DH domain-containing protein</fullName>
    </recommendedName>
</protein>
<feature type="compositionally biased region" description="Low complexity" evidence="1">
    <location>
        <begin position="314"/>
        <end position="337"/>
    </location>
</feature>
<feature type="compositionally biased region" description="Polar residues" evidence="1">
    <location>
        <begin position="722"/>
        <end position="739"/>
    </location>
</feature>
<sequence length="2279" mass="241378">MAKGGLISVLVRHLVFADRKGRGHQRREGFEKVNHHANLSSPRSIPSSSRSPRLDASQRAQRSLSPSALSTSPITRTSSYGNQLLSVPGSASGEADGLSSPTGFSPDTSRHRRGSRSSILASASEATGASATSDRESIRSVGSSSRVGLSIPRQRSRRASQNEERERNASPVSFYSVSETPLTSPRRSHQGSMQIDSTRASFNETGSTSAVGSPQGASKHNGLSAAHSSKAAAPTSPNTMPATSHRGATDRRNVTNPTSAHRSASAQHRRSGQEPEVPTLMPSLSSYSSQSNLASQNQPPLQNDRAPSGFRYEPVPSSAASVVSQTRSISSSRSVASFGHLDPETAARPRSKSSASSSKPSKSPAPTQSASSSGDIASAANMPPPAGQPTKAQPNASAPTKLSLRSRIFGLKNDKAASNSPSSADSGNETPSPKSAHFPPSLRSERSHSNHHSDTHSVEQGLPSPGFAASHPGHDRDDASETGDAAGTDPRSDATRKSSGASSFLRKTIRFKNKSAFLKTRPSVSSMTSESAASTSASVPPSPADPPSGSDMEDSTRKVPVYKQVSGRRGPQYHDASGDQTLLVPRASTDRLRNSAPNALLPPVTERDLEGQANFLRSNSSLGLKQEPARGSSSSSSQSKTNGSLAGAETASVPRPPSSRSGDHGARTHIPRSSSLHGSVGRGSKLGIVPPSNTSVDRSVSSPMLSPEVPDSPRRRPRSGSANSFVPQIQPRTTSSPLQGSVRRPVTVQGSPSFSPSPYASGSPANRVAHRLSRPKTADSGHAYSGSLPSLRDILTVAHAISEEGAVYNTPENKDTPRFEANRIPSAATLSKFGASPGESKRPGLPPKNPLRKQRPSGVSVNNTPLVSGDSPASAHTTGVVLGPAMSKPDERLLIPVARNRDSIGPLSPSSSTPSLAEYRTPTLEPGTLPSTERHTADDDFRSREIARQHGAQLGQIPSRSPGVSHSTHSGASSPAHSTFASAQQLSRAPSSESTAGWASRRHERAASDATSSMADLRSVVEAGASTPSLHSETSSGTRKKKDGTGSKMFAFARDFSNREGSETNATMSSSATFRLGRSSKSKKGDATVRPVIRRLYDGPLEGEAAALALRQVVDAHQSPLQFTNGVSPRSSVADLSAAAAMSPRTPGGYSPATVGGRQPSSASLVRSASSTGSTARDMMTPASTHLLTPQIGRNGSGVFLARSPNFVKPSWSIPQENLSQEQKRLVKRWYTLRELLETERAYASDLAVARDIYLARAKLRAGITAPLSPLSVRSASIFSQLASPEPSTHSRSSQPYLQQRGTTSTLSSGPGLPSGKGALPQRTLFRNASGDATAISALANPNQVNQTASSASLTSSNPSNRSSMYTVSSQSSQTSDASHFALSGHPTFSGGFSRSFSIDGNPLSPATGVKLTPGASMVQPSPAISPYSSTPATPSISSPSEVMSPGLIGSNEGSTTSTPDAPFSASDVRIVFAQLESCAAFADEMVAILESAVGKMCSGTAEEACQLLAQGEVHEESETDRVGQAFLKLMPRIEQVYSAYCSRHEASMSKLQELLSTQPKVAAFLAECTQAARAYTNAWDLSSLLIKPVQRVLKYPLLLSQILASTSSKHPDMGSLSAASVEIQKVADNINEVKKRKDLVEQIVSGKTAKRTTGQRMQHGATKKLLRRQEKVKKLVLGPTEDILADEGQYKAMVTQFRQLEKATTTFSRRCTAWSLSVKEAHVAQLKLLDQWCRAYAVDEMAAGTEAETRLRAFMHLIERTFLSDYWSQLDSEIRTSLTPAVQRIAALFILPQSVIAKRNDREPDYTRYRAEITRGGVKAADKKLTESANAFIALHTQLMNELPQFNYGIQTLLDLCIESLSRTQASYHLRVHRSLISFWQSFGPEGNSDIAHNEETDEKSMRHLNPVKIFWPLHSSVAGYAESLGIVTGIVVDDRSRSASMSTDSDFLAVGNLSPVSNNHFSPLQSTRALPDSEFASKVPDASSMSQQLESITAAGSEELLDPVSARRSPFTTPPLGPRRPSFLPQLHQQHLLGSPAPIGSSLPSGSGPPPLRSQKSSGLIVLLRSVGSSSAMSSVAGSRKNSQSTDHTAMESFVDGLEGSNPPTPVSKDTPLMNRRNSNSEDAPAPTLPALSFNSGFFGQSNAVFTSASASVQSQGLGVEIQTGQETKSVHPPTSISESVVAGEDRTVHALKRTSNPTTNFTPPLSQAAFGTMAAVANSPTTTEGQGMKNGFPFVQYSVGDLFRVTDAHEGGLLLFGHSEHGITGWVERENFVPLS</sequence>
<dbReference type="FunFam" id="1.20.900.10:FF:000084">
    <property type="entry name" value="Kalirin RhoGEF kinase a"/>
    <property type="match status" value="1"/>
</dbReference>
<dbReference type="GO" id="GO:0005737">
    <property type="term" value="C:cytoplasm"/>
    <property type="evidence" value="ECO:0007669"/>
    <property type="project" value="TreeGrafter"/>
</dbReference>
<organism evidence="3 4">
    <name type="scientific">Ustilago bromivora</name>
    <dbReference type="NCBI Taxonomy" id="307758"/>
    <lineage>
        <taxon>Eukaryota</taxon>
        <taxon>Fungi</taxon>
        <taxon>Dikarya</taxon>
        <taxon>Basidiomycota</taxon>
        <taxon>Ustilaginomycotina</taxon>
        <taxon>Ustilaginomycetes</taxon>
        <taxon>Ustilaginales</taxon>
        <taxon>Ustilaginaceae</taxon>
        <taxon>Ustilago</taxon>
    </lineage>
</organism>
<dbReference type="CDD" id="cd00160">
    <property type="entry name" value="RhoGEF"/>
    <property type="match status" value="1"/>
</dbReference>
<dbReference type="SMART" id="SM00325">
    <property type="entry name" value="RhoGEF"/>
    <property type="match status" value="1"/>
</dbReference>
<feature type="compositionally biased region" description="Basic and acidic residues" evidence="1">
    <location>
        <begin position="20"/>
        <end position="34"/>
    </location>
</feature>
<feature type="region of interest" description="Disordered" evidence="1">
    <location>
        <begin position="1998"/>
        <end position="2058"/>
    </location>
</feature>
<dbReference type="PANTHER" id="PTHR22834">
    <property type="entry name" value="NUCLEAR FUSION PROTEIN FUS2"/>
    <property type="match status" value="1"/>
</dbReference>
<accession>A0A8H8TS19</accession>
<feature type="region of interest" description="Disordered" evidence="1">
    <location>
        <begin position="1060"/>
        <end position="1087"/>
    </location>
</feature>
<feature type="compositionally biased region" description="Low complexity" evidence="1">
    <location>
        <begin position="2034"/>
        <end position="2048"/>
    </location>
</feature>
<feature type="domain" description="DH" evidence="2">
    <location>
        <begin position="1228"/>
        <end position="1634"/>
    </location>
</feature>
<dbReference type="InterPro" id="IPR001331">
    <property type="entry name" value="GDS_CDC24_CS"/>
</dbReference>
<feature type="compositionally biased region" description="Low complexity" evidence="1">
    <location>
        <begin position="906"/>
        <end position="916"/>
    </location>
</feature>
<feature type="region of interest" description="Disordered" evidence="1">
    <location>
        <begin position="1411"/>
        <end position="1461"/>
    </location>
</feature>
<feature type="compositionally biased region" description="Low complexity" evidence="1">
    <location>
        <begin position="40"/>
        <end position="51"/>
    </location>
</feature>
<dbReference type="GO" id="GO:0005085">
    <property type="term" value="F:guanyl-nucleotide exchange factor activity"/>
    <property type="evidence" value="ECO:0007669"/>
    <property type="project" value="InterPro"/>
</dbReference>
<evidence type="ECO:0000313" key="3">
    <source>
        <dbReference type="EMBL" id="SYW78342.1"/>
    </source>
</evidence>
<dbReference type="PROSITE" id="PS00741">
    <property type="entry name" value="DH_1"/>
    <property type="match status" value="1"/>
</dbReference>
<name>A0A8H8TS19_9BASI</name>
<feature type="region of interest" description="Disordered" evidence="1">
    <location>
        <begin position="950"/>
        <end position="1046"/>
    </location>
</feature>
<dbReference type="Gene3D" id="1.20.1270.60">
    <property type="entry name" value="Arfaptin homology (AH) domain/BAR domain"/>
    <property type="match status" value="1"/>
</dbReference>
<feature type="compositionally biased region" description="Low complexity" evidence="1">
    <location>
        <begin position="352"/>
        <end position="380"/>
    </location>
</feature>
<feature type="compositionally biased region" description="Polar residues" evidence="1">
    <location>
        <begin position="170"/>
        <end position="218"/>
    </location>
</feature>
<dbReference type="GO" id="GO:0031991">
    <property type="term" value="P:regulation of actomyosin contractile ring contraction"/>
    <property type="evidence" value="ECO:0007669"/>
    <property type="project" value="TreeGrafter"/>
</dbReference>
<feature type="compositionally biased region" description="Polar residues" evidence="1">
    <location>
        <begin position="956"/>
        <end position="997"/>
    </location>
</feature>
<evidence type="ECO:0000256" key="1">
    <source>
        <dbReference type="SAM" id="MobiDB-lite"/>
    </source>
</evidence>
<feature type="compositionally biased region" description="Low complexity" evidence="1">
    <location>
        <begin position="1302"/>
        <end position="1321"/>
    </location>
</feature>
<feature type="compositionally biased region" description="Low complexity" evidence="1">
    <location>
        <begin position="121"/>
        <end position="132"/>
    </location>
</feature>